<dbReference type="RefSeq" id="WP_181069027.1">
    <property type="nucleotide sequence ID" value="NZ_JAAMRF010000001.1"/>
</dbReference>
<dbReference type="SMART" id="SM00086">
    <property type="entry name" value="PAC"/>
    <property type="match status" value="3"/>
</dbReference>
<dbReference type="PANTHER" id="PTHR43065:SF42">
    <property type="entry name" value="TWO-COMPONENT SENSOR PPRA"/>
    <property type="match status" value="1"/>
</dbReference>
<dbReference type="PROSITE" id="PS50113">
    <property type="entry name" value="PAC"/>
    <property type="match status" value="2"/>
</dbReference>
<organism evidence="11 12">
    <name type="scientific">Stutzerimonas azotifigens</name>
    <dbReference type="NCBI Taxonomy" id="291995"/>
    <lineage>
        <taxon>Bacteria</taxon>
        <taxon>Pseudomonadati</taxon>
        <taxon>Pseudomonadota</taxon>
        <taxon>Gammaproteobacteria</taxon>
        <taxon>Pseudomonadales</taxon>
        <taxon>Pseudomonadaceae</taxon>
        <taxon>Stutzerimonas</taxon>
    </lineage>
</organism>
<dbReference type="CDD" id="cd18161">
    <property type="entry name" value="REC_hyHK_blue-like"/>
    <property type="match status" value="1"/>
</dbReference>
<dbReference type="Pfam" id="PF00512">
    <property type="entry name" value="HisKA"/>
    <property type="match status" value="1"/>
</dbReference>
<gene>
    <name evidence="11" type="ORF">G7026_02335</name>
</gene>
<dbReference type="InterPro" id="IPR003594">
    <property type="entry name" value="HATPase_dom"/>
</dbReference>
<dbReference type="Gene3D" id="3.30.450.40">
    <property type="match status" value="1"/>
</dbReference>
<evidence type="ECO:0000313" key="11">
    <source>
        <dbReference type="EMBL" id="MBA1272188.1"/>
    </source>
</evidence>
<feature type="domain" description="PAS" evidence="9">
    <location>
        <begin position="171"/>
        <end position="216"/>
    </location>
</feature>
<keyword evidence="4" id="KW-0808">Transferase</keyword>
<feature type="domain" description="PAC" evidence="10">
    <location>
        <begin position="685"/>
        <end position="737"/>
    </location>
</feature>
<evidence type="ECO:0000256" key="3">
    <source>
        <dbReference type="ARBA" id="ARBA00022553"/>
    </source>
</evidence>
<dbReference type="Proteomes" id="UP000786387">
    <property type="component" value="Unassembled WGS sequence"/>
</dbReference>
<evidence type="ECO:0000259" key="7">
    <source>
        <dbReference type="PROSITE" id="PS50109"/>
    </source>
</evidence>
<feature type="modified residue" description="4-aspartylphosphate" evidence="6">
    <location>
        <position position="1173"/>
    </location>
</feature>
<dbReference type="Gene3D" id="3.30.450.20">
    <property type="entry name" value="PAS domain"/>
    <property type="match status" value="5"/>
</dbReference>
<dbReference type="InterPro" id="IPR004358">
    <property type="entry name" value="Sig_transdc_His_kin-like_C"/>
</dbReference>
<name>A0ABR5YW49_9GAMM</name>
<dbReference type="SMART" id="SM00448">
    <property type="entry name" value="REC"/>
    <property type="match status" value="1"/>
</dbReference>
<evidence type="ECO:0000256" key="5">
    <source>
        <dbReference type="ARBA" id="ARBA00022777"/>
    </source>
</evidence>
<feature type="domain" description="PAC" evidence="10">
    <location>
        <begin position="549"/>
        <end position="604"/>
    </location>
</feature>
<dbReference type="SMART" id="SM00387">
    <property type="entry name" value="HATPase_c"/>
    <property type="match status" value="1"/>
</dbReference>
<dbReference type="Pfam" id="PF01590">
    <property type="entry name" value="GAF"/>
    <property type="match status" value="1"/>
</dbReference>
<dbReference type="SUPFAM" id="SSF55785">
    <property type="entry name" value="PYP-like sensor domain (PAS domain)"/>
    <property type="match status" value="5"/>
</dbReference>
<dbReference type="PRINTS" id="PR00344">
    <property type="entry name" value="BCTRLSENSOR"/>
</dbReference>
<evidence type="ECO:0000256" key="2">
    <source>
        <dbReference type="ARBA" id="ARBA00012438"/>
    </source>
</evidence>
<dbReference type="SMART" id="SM00091">
    <property type="entry name" value="PAS"/>
    <property type="match status" value="4"/>
</dbReference>
<dbReference type="InterPro" id="IPR011006">
    <property type="entry name" value="CheY-like_superfamily"/>
</dbReference>
<feature type="domain" description="Response regulatory" evidence="8">
    <location>
        <begin position="1123"/>
        <end position="1238"/>
    </location>
</feature>
<dbReference type="PROSITE" id="PS50112">
    <property type="entry name" value="PAS"/>
    <property type="match status" value="3"/>
</dbReference>
<dbReference type="Gene3D" id="3.30.565.10">
    <property type="entry name" value="Histidine kinase-like ATPase, C-terminal domain"/>
    <property type="match status" value="1"/>
</dbReference>
<dbReference type="EMBL" id="JAAMRF010000001">
    <property type="protein sequence ID" value="MBA1272188.1"/>
    <property type="molecule type" value="Genomic_DNA"/>
</dbReference>
<evidence type="ECO:0000256" key="6">
    <source>
        <dbReference type="PROSITE-ProRule" id="PRU00169"/>
    </source>
</evidence>
<evidence type="ECO:0000259" key="9">
    <source>
        <dbReference type="PROSITE" id="PS50112"/>
    </source>
</evidence>
<dbReference type="InterPro" id="IPR001610">
    <property type="entry name" value="PAC"/>
</dbReference>
<dbReference type="CDD" id="cd16919">
    <property type="entry name" value="HATPase_CckA-like"/>
    <property type="match status" value="1"/>
</dbReference>
<feature type="domain" description="PAS" evidence="9">
    <location>
        <begin position="750"/>
        <end position="790"/>
    </location>
</feature>
<dbReference type="PROSITE" id="PS50110">
    <property type="entry name" value="RESPONSE_REGULATORY"/>
    <property type="match status" value="1"/>
</dbReference>
<dbReference type="SMART" id="SM00388">
    <property type="entry name" value="HisKA"/>
    <property type="match status" value="1"/>
</dbReference>
<keyword evidence="5" id="KW-0418">Kinase</keyword>
<evidence type="ECO:0000313" key="12">
    <source>
        <dbReference type="Proteomes" id="UP000786387"/>
    </source>
</evidence>
<evidence type="ECO:0000256" key="4">
    <source>
        <dbReference type="ARBA" id="ARBA00022679"/>
    </source>
</evidence>
<dbReference type="Gene3D" id="1.10.287.130">
    <property type="match status" value="1"/>
</dbReference>
<protein>
    <recommendedName>
        <fullName evidence="2">histidine kinase</fullName>
        <ecNumber evidence="2">2.7.13.3</ecNumber>
    </recommendedName>
</protein>
<evidence type="ECO:0000256" key="1">
    <source>
        <dbReference type="ARBA" id="ARBA00000085"/>
    </source>
</evidence>
<keyword evidence="12" id="KW-1185">Reference proteome</keyword>
<dbReference type="SUPFAM" id="SSF52172">
    <property type="entry name" value="CheY-like"/>
    <property type="match status" value="1"/>
</dbReference>
<proteinExistence type="predicted"/>
<dbReference type="EC" id="2.7.13.3" evidence="2"/>
<dbReference type="InterPro" id="IPR005467">
    <property type="entry name" value="His_kinase_dom"/>
</dbReference>
<dbReference type="InterPro" id="IPR036890">
    <property type="entry name" value="HATPase_C_sf"/>
</dbReference>
<dbReference type="InterPro" id="IPR003661">
    <property type="entry name" value="HisK_dim/P_dom"/>
</dbReference>
<dbReference type="PANTHER" id="PTHR43065">
    <property type="entry name" value="SENSOR HISTIDINE KINASE"/>
    <property type="match status" value="1"/>
</dbReference>
<accession>A0ABR5YW49</accession>
<dbReference type="SUPFAM" id="SSF55781">
    <property type="entry name" value="GAF domain-like"/>
    <property type="match status" value="1"/>
</dbReference>
<evidence type="ECO:0000259" key="8">
    <source>
        <dbReference type="PROSITE" id="PS50110"/>
    </source>
</evidence>
<dbReference type="Gene3D" id="3.40.50.2300">
    <property type="match status" value="1"/>
</dbReference>
<dbReference type="InterPro" id="IPR035965">
    <property type="entry name" value="PAS-like_dom_sf"/>
</dbReference>
<comment type="catalytic activity">
    <reaction evidence="1">
        <text>ATP + protein L-histidine = ADP + protein N-phospho-L-histidine.</text>
        <dbReference type="EC" id="2.7.13.3"/>
    </reaction>
</comment>
<dbReference type="Pfam" id="PF00072">
    <property type="entry name" value="Response_reg"/>
    <property type="match status" value="1"/>
</dbReference>
<dbReference type="InterPro" id="IPR000700">
    <property type="entry name" value="PAS-assoc_C"/>
</dbReference>
<dbReference type="Pfam" id="PF08448">
    <property type="entry name" value="PAS_4"/>
    <property type="match status" value="3"/>
</dbReference>
<dbReference type="SMART" id="SM00065">
    <property type="entry name" value="GAF"/>
    <property type="match status" value="1"/>
</dbReference>
<dbReference type="PROSITE" id="PS50109">
    <property type="entry name" value="HIS_KIN"/>
    <property type="match status" value="1"/>
</dbReference>
<comment type="caution">
    <text evidence="11">The sequence shown here is derived from an EMBL/GenBank/DDBJ whole genome shotgun (WGS) entry which is preliminary data.</text>
</comment>
<dbReference type="InterPro" id="IPR000014">
    <property type="entry name" value="PAS"/>
</dbReference>
<dbReference type="CDD" id="cd00130">
    <property type="entry name" value="PAS"/>
    <property type="match status" value="3"/>
</dbReference>
<dbReference type="InterPro" id="IPR029016">
    <property type="entry name" value="GAF-like_dom_sf"/>
</dbReference>
<feature type="domain" description="Histidine kinase" evidence="7">
    <location>
        <begin position="874"/>
        <end position="1099"/>
    </location>
</feature>
<dbReference type="NCBIfam" id="TIGR00229">
    <property type="entry name" value="sensory_box"/>
    <property type="match status" value="4"/>
</dbReference>
<dbReference type="InterPro" id="IPR013656">
    <property type="entry name" value="PAS_4"/>
</dbReference>
<dbReference type="InterPro" id="IPR001789">
    <property type="entry name" value="Sig_transdc_resp-reg_receiver"/>
</dbReference>
<dbReference type="Pfam" id="PF08447">
    <property type="entry name" value="PAS_3"/>
    <property type="match status" value="2"/>
</dbReference>
<dbReference type="SUPFAM" id="SSF47384">
    <property type="entry name" value="Homodimeric domain of signal transducing histidine kinase"/>
    <property type="match status" value="1"/>
</dbReference>
<dbReference type="Pfam" id="PF02518">
    <property type="entry name" value="HATPase_c"/>
    <property type="match status" value="1"/>
</dbReference>
<evidence type="ECO:0000259" key="10">
    <source>
        <dbReference type="PROSITE" id="PS50113"/>
    </source>
</evidence>
<keyword evidence="3 6" id="KW-0597">Phosphoprotein</keyword>
<dbReference type="InterPro" id="IPR036097">
    <property type="entry name" value="HisK_dim/P_sf"/>
</dbReference>
<feature type="domain" description="PAS" evidence="9">
    <location>
        <begin position="612"/>
        <end position="682"/>
    </location>
</feature>
<sequence length="1240" mass="137336">MTAEVSESAVPVFLRDGGAMVEPMLAVDWSNNPLGPLEHWPQSLRTAVAIVLASRHQMFLAWGPDLVFIHNQAYAAVLGAKAEGALGQRFADLWSEIWDDIEPLVEQALSGAGTWSQDLPLLMMRNGFPEQAYFTFSYSPIRDEQGQVAGLFCACTETTAGILAERALVASEARARNVLEGMGEAFLVLDRNYRIIRMNDAALRGDGRPPEQLIGQDHWQVWPNTRGTELELRYRKAMAERGTTEFDYHFVSPDKDVWLEIRAYAIDEGLAVFYRNINGRKRGQRREAALLELSERLRELRNVAEISHAAAEIVGRTLGASRAGFAVVDAGNWALIERDWCGPGVSSIAGRHYMPKFGDAFFASLLNGDVVSVDDVALDPRTATCPKEFEDIGVTALLHLPVIKQGRLSAILFVTQHHPRKWHDSEVELLREVVDRAWASIERVSAEAALQRVNDVLRLEKQAVARLNSRLAEESDRLRALFEMAPGFMAVLRGPDHEFELVNQAYQQLIGHRQVLGRTVREALPDVADQAFFDLLDEVYLSGEAFIAHGYPLLIQRTPEAAREQRYLDLVYQPITDADGEVKGIFVQGHDVTQAKEAEHALRANELRLKASEARFRQLANLGPSMIWLGNPDGSLSYLNERWLEYTGRSTQEALPFGWVEIIHPDDRQMLLDVWAVARAGGLLYETEARLQRSDGAYRWFLIRALPVRDEAGDVVAWLGSNNDIHERKIMETALRTDRDRIWTLSTDLMLVARFDGVIEAVNPAWSTMLGRDESELLGAMFLDYVHPDDLPATLAEVGSLEQGVTTLRFENRYRHRDGSYIALSWTAVPGAGLIHAIGRDVTAEKQAAETLRRTEEALRQAQKMEAVGQLTGGIAHDFNNLLQGITGSLDLMQTRLLQGRTGELERFVGSAMTSAKRAAALTHRLLAFSRRQPLDPKPVRANHLVSSMEDLLHRTMGELIEVELVLSAGLWQTLCDPNQLESALLNLAINARDAMPDGGKLIVETCNAHLDSAYAARHHEVSAGQYVCMSVTDTGVGMAPEIIERAFDPFFTTKPTGQGTGLGLSMIYGFARQSEGYAVIYSEVGQGTSVKLYLPRYRDEGGIEEHDEDDQQALAATGENEVVLVVEDEPVVRGLIVEVLRDLGYASLEASDGPSGLAVLNGSQRIDLLVTDIGLPGLNGRQVADAGRLARPGLKVLFMTGYAENAAVASGFLDHNMELITKPFALDVLARRIQALIES</sequence>
<dbReference type="InterPro" id="IPR003018">
    <property type="entry name" value="GAF"/>
</dbReference>
<dbReference type="SUPFAM" id="SSF55874">
    <property type="entry name" value="ATPase domain of HSP90 chaperone/DNA topoisomerase II/histidine kinase"/>
    <property type="match status" value="1"/>
</dbReference>
<reference evidence="11 12" key="1">
    <citation type="submission" date="2020-02" db="EMBL/GenBank/DDBJ databases">
        <title>Synteny-based analysis reveals conserved mechanism for high triclosan tolerance in Pseudomonas, as well as instances of horizontal transfer.</title>
        <authorList>
            <person name="Mcfarland A.G."/>
            <person name="Bertucci H.K."/>
            <person name="Litmann E."/>
            <person name="Shen J."/>
            <person name="Huttenhower C."/>
            <person name="Hartmann E.M."/>
        </authorList>
    </citation>
    <scope>NUCLEOTIDE SEQUENCE [LARGE SCALE GENOMIC DNA]</scope>
    <source>
        <strain evidence="11 12">115A1</strain>
    </source>
</reference>
<dbReference type="InterPro" id="IPR013655">
    <property type="entry name" value="PAS_fold_3"/>
</dbReference>